<dbReference type="InterPro" id="IPR018637">
    <property type="entry name" value="DUF2059"/>
</dbReference>
<keyword evidence="4" id="KW-1185">Reference proteome</keyword>
<accession>A0ABR7URE5</accession>
<feature type="domain" description="DUF2059" evidence="2">
    <location>
        <begin position="75"/>
        <end position="133"/>
    </location>
</feature>
<evidence type="ECO:0000259" key="2">
    <source>
        <dbReference type="Pfam" id="PF09832"/>
    </source>
</evidence>
<keyword evidence="1" id="KW-0732">Signal</keyword>
<sequence>MKKTLLILSFCILSFSANAQSTSKTEKIKQLMELTGSGKMGVQIMDQIIRSFKTSHSSSVNDEFWEEFKKGVKAEDFENMILPIYDKYYTESDIDQLIVFYNSSIGKKMISTMPQVMQESMAAGQKLGKEITEKLLAKLKEKDNLEK</sequence>
<protein>
    <recommendedName>
        <fullName evidence="2">DUF2059 domain-containing protein</fullName>
    </recommendedName>
</protein>
<dbReference type="RefSeq" id="WP_188220343.1">
    <property type="nucleotide sequence ID" value="NZ_NASZ01000008.1"/>
</dbReference>
<comment type="caution">
    <text evidence="3">The sequence shown here is derived from an EMBL/GenBank/DDBJ whole genome shotgun (WGS) entry which is preliminary data.</text>
</comment>
<proteinExistence type="predicted"/>
<feature type="signal peptide" evidence="1">
    <location>
        <begin position="1"/>
        <end position="19"/>
    </location>
</feature>
<dbReference type="EMBL" id="NASZ01000008">
    <property type="protein sequence ID" value="MBD0724986.1"/>
    <property type="molecule type" value="Genomic_DNA"/>
</dbReference>
<name>A0ABR7URE5_9FLAO</name>
<dbReference type="Pfam" id="PF09832">
    <property type="entry name" value="DUF2059"/>
    <property type="match status" value="1"/>
</dbReference>
<evidence type="ECO:0000313" key="4">
    <source>
        <dbReference type="Proteomes" id="UP000661715"/>
    </source>
</evidence>
<reference evidence="3 4" key="1">
    <citation type="journal article" date="2020" name="Microbiol. Res.">
        <title>Flavobacterium pokkalii sp. nov., a novel plant growth promoting native rhizobacteria isolated from pokkali rice grown in coastal saline affected agricultural regions of southern India, Kerala.</title>
        <authorList>
            <person name="Menon R.R."/>
            <person name="Kumari S."/>
            <person name="Viver T."/>
            <person name="Rameshkumar N."/>
        </authorList>
    </citation>
    <scope>NUCLEOTIDE SEQUENCE [LARGE SCALE GENOMIC DNA]</scope>
    <source>
        <strain evidence="3 4">L1I52</strain>
    </source>
</reference>
<feature type="chain" id="PRO_5045170392" description="DUF2059 domain-containing protein" evidence="1">
    <location>
        <begin position="20"/>
        <end position="147"/>
    </location>
</feature>
<evidence type="ECO:0000256" key="1">
    <source>
        <dbReference type="SAM" id="SignalP"/>
    </source>
</evidence>
<dbReference type="Proteomes" id="UP000661715">
    <property type="component" value="Unassembled WGS sequence"/>
</dbReference>
<gene>
    <name evidence="3" type="ORF">B6A10_07330</name>
</gene>
<organism evidence="3 4">
    <name type="scientific">Flavobacterium pokkalii</name>
    <dbReference type="NCBI Taxonomy" id="1940408"/>
    <lineage>
        <taxon>Bacteria</taxon>
        <taxon>Pseudomonadati</taxon>
        <taxon>Bacteroidota</taxon>
        <taxon>Flavobacteriia</taxon>
        <taxon>Flavobacteriales</taxon>
        <taxon>Flavobacteriaceae</taxon>
        <taxon>Flavobacterium</taxon>
    </lineage>
</organism>
<evidence type="ECO:0000313" key="3">
    <source>
        <dbReference type="EMBL" id="MBD0724986.1"/>
    </source>
</evidence>